<dbReference type="RefSeq" id="XP_052119459.1">
    <property type="nucleotide sequence ID" value="XM_052263499.1"/>
</dbReference>
<dbReference type="KEGG" id="foc:113210481"/>
<dbReference type="Proteomes" id="UP000504606">
    <property type="component" value="Unplaced"/>
</dbReference>
<organism evidence="2 3">
    <name type="scientific">Frankliniella occidentalis</name>
    <name type="common">Western flower thrips</name>
    <name type="synonym">Euthrips occidentalis</name>
    <dbReference type="NCBI Taxonomy" id="133901"/>
    <lineage>
        <taxon>Eukaryota</taxon>
        <taxon>Metazoa</taxon>
        <taxon>Ecdysozoa</taxon>
        <taxon>Arthropoda</taxon>
        <taxon>Hexapoda</taxon>
        <taxon>Insecta</taxon>
        <taxon>Pterygota</taxon>
        <taxon>Neoptera</taxon>
        <taxon>Paraneoptera</taxon>
        <taxon>Thysanoptera</taxon>
        <taxon>Terebrantia</taxon>
        <taxon>Thripoidea</taxon>
        <taxon>Thripidae</taxon>
        <taxon>Frankliniella</taxon>
    </lineage>
</organism>
<evidence type="ECO:0000313" key="3">
    <source>
        <dbReference type="RefSeq" id="XP_052119459.1"/>
    </source>
</evidence>
<keyword evidence="2" id="KW-1185">Reference proteome</keyword>
<evidence type="ECO:0000313" key="2">
    <source>
        <dbReference type="Proteomes" id="UP000504606"/>
    </source>
</evidence>
<proteinExistence type="predicted"/>
<accession>A0A9C6U1R1</accession>
<reference evidence="3" key="1">
    <citation type="submission" date="2025-08" db="UniProtKB">
        <authorList>
            <consortium name="RefSeq"/>
        </authorList>
    </citation>
    <scope>IDENTIFICATION</scope>
    <source>
        <tissue evidence="3">Whole organism</tissue>
    </source>
</reference>
<dbReference type="GeneID" id="113210481"/>
<feature type="chain" id="PRO_5038505708" evidence="1">
    <location>
        <begin position="23"/>
        <end position="113"/>
    </location>
</feature>
<sequence length="113" mass="12792">MFATTPIFVVSLLLVAAAPLLAFTATDCSEVPGCLNEYEWKHEATPAEATTFCKERYPTCQNIDARDMKLYCKQVLPLCQLFVYGYIGMTTEGHEEADAYCTKRMPRCYSKKQ</sequence>
<gene>
    <name evidence="3" type="primary">LOC113210481</name>
</gene>
<name>A0A9C6U1R1_FRAOC</name>
<evidence type="ECO:0000256" key="1">
    <source>
        <dbReference type="SAM" id="SignalP"/>
    </source>
</evidence>
<keyword evidence="1" id="KW-0732">Signal</keyword>
<dbReference type="OrthoDB" id="10383714at2759"/>
<protein>
    <submittedName>
        <fullName evidence="3">Uncharacterized protein LOC113210481</fullName>
    </submittedName>
</protein>
<feature type="signal peptide" evidence="1">
    <location>
        <begin position="1"/>
        <end position="22"/>
    </location>
</feature>
<dbReference type="AlphaFoldDB" id="A0A9C6U1R1"/>